<dbReference type="AlphaFoldDB" id="A0A811ZUK1"/>
<organism evidence="2 3">
    <name type="scientific">Nyctereutes procyonoides</name>
    <name type="common">Raccoon dog</name>
    <name type="synonym">Canis procyonoides</name>
    <dbReference type="NCBI Taxonomy" id="34880"/>
    <lineage>
        <taxon>Eukaryota</taxon>
        <taxon>Metazoa</taxon>
        <taxon>Chordata</taxon>
        <taxon>Craniata</taxon>
        <taxon>Vertebrata</taxon>
        <taxon>Euteleostomi</taxon>
        <taxon>Mammalia</taxon>
        <taxon>Eutheria</taxon>
        <taxon>Laurasiatheria</taxon>
        <taxon>Carnivora</taxon>
        <taxon>Caniformia</taxon>
        <taxon>Canidae</taxon>
        <taxon>Nyctereutes</taxon>
    </lineage>
</organism>
<dbReference type="EMBL" id="CAJHUB010000775">
    <property type="protein sequence ID" value="CAD7692136.1"/>
    <property type="molecule type" value="Genomic_DNA"/>
</dbReference>
<feature type="region of interest" description="Disordered" evidence="1">
    <location>
        <begin position="1"/>
        <end position="57"/>
    </location>
</feature>
<name>A0A811ZUK1_NYCPR</name>
<evidence type="ECO:0000313" key="2">
    <source>
        <dbReference type="EMBL" id="CAD7692136.1"/>
    </source>
</evidence>
<evidence type="ECO:0000313" key="3">
    <source>
        <dbReference type="Proteomes" id="UP000645828"/>
    </source>
</evidence>
<reference evidence="2" key="1">
    <citation type="submission" date="2020-12" db="EMBL/GenBank/DDBJ databases">
        <authorList>
            <consortium name="Molecular Ecology Group"/>
        </authorList>
    </citation>
    <scope>NUCLEOTIDE SEQUENCE</scope>
    <source>
        <strain evidence="2">TBG_1078</strain>
    </source>
</reference>
<comment type="caution">
    <text evidence="2">The sequence shown here is derived from an EMBL/GenBank/DDBJ whole genome shotgun (WGS) entry which is preliminary data.</text>
</comment>
<feature type="compositionally biased region" description="Basic residues" evidence="1">
    <location>
        <begin position="1"/>
        <end position="16"/>
    </location>
</feature>
<accession>A0A811ZUK1</accession>
<protein>
    <submittedName>
        <fullName evidence="2">(raccoon dog) hypothetical protein</fullName>
    </submittedName>
</protein>
<evidence type="ECO:0000256" key="1">
    <source>
        <dbReference type="SAM" id="MobiDB-lite"/>
    </source>
</evidence>
<keyword evidence="3" id="KW-1185">Reference proteome</keyword>
<dbReference type="Proteomes" id="UP000645828">
    <property type="component" value="Unassembled WGS sequence"/>
</dbReference>
<feature type="compositionally biased region" description="Pro residues" evidence="1">
    <location>
        <begin position="36"/>
        <end position="51"/>
    </location>
</feature>
<proteinExistence type="predicted"/>
<sequence>MDRSCRRAARPARRRPPPTGAHTPSRLAHRHTLALPPRPGRPPTPPPPPTPQGSRIRKVSSHRLLPPSFTPPPHITSWLWFVHPLLVLTPLISPPTFPTFPPALIAHLDRFRVCSHHVHPPRRRPGSFPSPPRIPSPALWDC</sequence>
<gene>
    <name evidence="2" type="ORF">NYPRO_LOCUS24930</name>
</gene>